<evidence type="ECO:0000256" key="5">
    <source>
        <dbReference type="ARBA" id="ARBA00022786"/>
    </source>
</evidence>
<name>A0ABN9SA57_9DINO</name>
<dbReference type="PROSITE" id="PS50235">
    <property type="entry name" value="USP_3"/>
    <property type="match status" value="1"/>
</dbReference>
<feature type="compositionally biased region" description="Polar residues" evidence="8">
    <location>
        <begin position="1166"/>
        <end position="1177"/>
    </location>
</feature>
<dbReference type="PANTHER" id="PTHR24006">
    <property type="entry name" value="UBIQUITIN CARBOXYL-TERMINAL HYDROLASE"/>
    <property type="match status" value="1"/>
</dbReference>
<evidence type="ECO:0000256" key="2">
    <source>
        <dbReference type="ARBA" id="ARBA00009085"/>
    </source>
</evidence>
<dbReference type="Pfam" id="PF14533">
    <property type="entry name" value="USP7_C2"/>
    <property type="match status" value="1"/>
</dbReference>
<evidence type="ECO:0000256" key="7">
    <source>
        <dbReference type="ARBA" id="ARBA00022807"/>
    </source>
</evidence>
<dbReference type="InterPro" id="IPR038765">
    <property type="entry name" value="Papain-like_cys_pep_sf"/>
</dbReference>
<dbReference type="SUPFAM" id="SSF49599">
    <property type="entry name" value="TRAF domain-like"/>
    <property type="match status" value="1"/>
</dbReference>
<dbReference type="InterPro" id="IPR028889">
    <property type="entry name" value="USP"/>
</dbReference>
<dbReference type="Gene3D" id="3.90.70.10">
    <property type="entry name" value="Cysteine proteinases"/>
    <property type="match status" value="1"/>
</dbReference>
<organism evidence="10 11">
    <name type="scientific">Prorocentrum cordatum</name>
    <dbReference type="NCBI Taxonomy" id="2364126"/>
    <lineage>
        <taxon>Eukaryota</taxon>
        <taxon>Sar</taxon>
        <taxon>Alveolata</taxon>
        <taxon>Dinophyceae</taxon>
        <taxon>Prorocentrales</taxon>
        <taxon>Prorocentraceae</taxon>
        <taxon>Prorocentrum</taxon>
    </lineage>
</organism>
<keyword evidence="4" id="KW-0645">Protease</keyword>
<evidence type="ECO:0000256" key="1">
    <source>
        <dbReference type="ARBA" id="ARBA00000707"/>
    </source>
</evidence>
<keyword evidence="6" id="KW-0378">Hydrolase</keyword>
<evidence type="ECO:0000256" key="6">
    <source>
        <dbReference type="ARBA" id="ARBA00022801"/>
    </source>
</evidence>
<dbReference type="EC" id="3.4.19.12" evidence="3"/>
<dbReference type="SUPFAM" id="SSF54001">
    <property type="entry name" value="Cysteine proteinases"/>
    <property type="match status" value="1"/>
</dbReference>
<dbReference type="CDD" id="cd00121">
    <property type="entry name" value="MATH"/>
    <property type="match status" value="1"/>
</dbReference>
<feature type="region of interest" description="Disordered" evidence="8">
    <location>
        <begin position="753"/>
        <end position="772"/>
    </location>
</feature>
<dbReference type="InterPro" id="IPR050164">
    <property type="entry name" value="Peptidase_C19"/>
</dbReference>
<comment type="catalytic activity">
    <reaction evidence="1">
        <text>Thiol-dependent hydrolysis of ester, thioester, amide, peptide and isopeptide bonds formed by the C-terminal Gly of ubiquitin (a 76-residue protein attached to proteins as an intracellular targeting signal).</text>
        <dbReference type="EC" id="3.4.19.12"/>
    </reaction>
</comment>
<feature type="compositionally biased region" description="Basic and acidic residues" evidence="8">
    <location>
        <begin position="833"/>
        <end position="842"/>
    </location>
</feature>
<keyword evidence="7" id="KW-0788">Thiol protease</keyword>
<protein>
    <recommendedName>
        <fullName evidence="3">ubiquitinyl hydrolase 1</fullName>
        <ecNumber evidence="3">3.4.19.12</ecNumber>
    </recommendedName>
</protein>
<dbReference type="Gene3D" id="2.60.210.10">
    <property type="entry name" value="Apoptosis, Tumor Necrosis Factor Receptor Associated Protein 2, Chain A"/>
    <property type="match status" value="1"/>
</dbReference>
<feature type="region of interest" description="Disordered" evidence="8">
    <location>
        <begin position="167"/>
        <end position="186"/>
    </location>
</feature>
<dbReference type="InterPro" id="IPR002083">
    <property type="entry name" value="MATH/TRAF_dom"/>
</dbReference>
<comment type="caution">
    <text evidence="10">The sequence shown here is derived from an EMBL/GenBank/DDBJ whole genome shotgun (WGS) entry which is preliminary data.</text>
</comment>
<dbReference type="InterPro" id="IPR029346">
    <property type="entry name" value="USP_C"/>
</dbReference>
<evidence type="ECO:0000313" key="11">
    <source>
        <dbReference type="Proteomes" id="UP001189429"/>
    </source>
</evidence>
<evidence type="ECO:0000256" key="4">
    <source>
        <dbReference type="ARBA" id="ARBA00022670"/>
    </source>
</evidence>
<gene>
    <name evidence="10" type="ORF">PCOR1329_LOCUS27952</name>
</gene>
<feature type="region of interest" description="Disordered" evidence="8">
    <location>
        <begin position="1163"/>
        <end position="1184"/>
    </location>
</feature>
<dbReference type="Pfam" id="PF00443">
    <property type="entry name" value="UCH"/>
    <property type="match status" value="1"/>
</dbReference>
<dbReference type="InterPro" id="IPR008974">
    <property type="entry name" value="TRAF-like"/>
</dbReference>
<feature type="domain" description="USP" evidence="9">
    <location>
        <begin position="132"/>
        <end position="474"/>
    </location>
</feature>
<accession>A0ABN9SA57</accession>
<dbReference type="InterPro" id="IPR018200">
    <property type="entry name" value="USP_CS"/>
</dbReference>
<keyword evidence="5" id="KW-0833">Ubl conjugation pathway</keyword>
<sequence length="1184" mass="133905">MSKTVGNFRFRILVFPSGTHTTAGQQVSAFVEADPFPDLDPRWVFNSVKYQVTIVNWLDYRKSVTKHDNWSFSREGIDRGWHDMVRTVDLTKENGWLNSKNELCVRACCQVKMADGISINSDYNFRRETGFIGLMNHGATCYMNGLLQSLFHLGEFRRIVYSIDCDESPDGSGKDDAAGEADGDGKSPSLISALQNVFYRLHTSDQAVNCRELMKSFGWDTMDAFTQHDAQELNRILCDRLEEQMKGTPMDGSIKRLFEGEMENYIECIDVDYKSRRNETFYDIQLNIKSERGIELRSIEESLREFTAEEVLEGDNAYEAEGHGKQRAKKGIRFLTFPPVLNLQLKRFHFDLEKMDMVKLNTKFEFHKKLDLSSFAPGAGTYILHAVVVHSGDVNSGHYYAFIKPDLTGQKGWFKFDDDTVTPCSEYAAVEDNYGGSDLSTWMYFDRSPAELRQAVCPVRPRIQNAYMLVYIKEDLAGQILQVPDPSEVNARLVERCDREARLADQRRKEKLEQQTKIKIRLVFEKDLAKMTGFWEHTDVAYGHTLKMSRDQLVKDLAAEVETITEVPRAHMAIFSLHHRNTPRQVRFAHMEPKASLRNSIPTFSAPHFDPSDPYLTVLVCFSKGYTMDAHRWKPAKESDKPDQLVTWREEQHVLLIVKYFCPVNHKLVTLGCTYISTADPLLVMVSEGWLGERLKPYLNSKDVAPLPDDPDSFSWECWEELSERNFQRRLVKRAVNQEQLWSGDVIIWQPSSAGRKEGEADPEGATIAPDGLVEPPVYSMANVQDYAKMLESAVDVVVTLHDFRQPLCVDGVISNGVWGLPRPQSGAQKEAAAQKDERPEDAALALSPATFDPPREQELKMDLRWNMQIVTSSIVRKFGLKAPEAAPGAAPGEAPQLWLFHAAPASTCEDPLNSAQPPRNEQTTPTTLKDLHLQRTLAPAGKKSLSLSLHAVELPPAVSQQAADRCPLCIRFFDDSVREVGCTVVTVSETSTMKEVLAEAAQHLRPEWGIAPPLRALEVADGRLHKLWRPEMPVRSREHASESLACFNKANILYHCLRVEAEGDATAAEAQGHRVIEVFHCDRQSQQAFAQPILIPVAAGEKAGSLKSRCRDKLRVPEQELRSWRLVRCSSRAGRTHLKDDEPFDQDSGDAPGDARYCLEHVHPNPTSSFARQSRYNKPLTIK</sequence>
<proteinExistence type="inferred from homology"/>
<evidence type="ECO:0000256" key="3">
    <source>
        <dbReference type="ARBA" id="ARBA00012759"/>
    </source>
</evidence>
<keyword evidence="11" id="KW-1185">Reference proteome</keyword>
<dbReference type="CDD" id="cd02659">
    <property type="entry name" value="peptidase_C19C"/>
    <property type="match status" value="1"/>
</dbReference>
<dbReference type="Proteomes" id="UP001189429">
    <property type="component" value="Unassembled WGS sequence"/>
</dbReference>
<feature type="region of interest" description="Disordered" evidence="8">
    <location>
        <begin position="821"/>
        <end position="842"/>
    </location>
</feature>
<dbReference type="PANTHER" id="PTHR24006:SF644">
    <property type="entry name" value="UBIQUITIN CARBOXYL-TERMINAL HYDROLASE 7"/>
    <property type="match status" value="1"/>
</dbReference>
<reference evidence="10" key="1">
    <citation type="submission" date="2023-10" db="EMBL/GenBank/DDBJ databases">
        <authorList>
            <person name="Chen Y."/>
            <person name="Shah S."/>
            <person name="Dougan E. K."/>
            <person name="Thang M."/>
            <person name="Chan C."/>
        </authorList>
    </citation>
    <scope>NUCLEOTIDE SEQUENCE [LARGE SCALE GENOMIC DNA]</scope>
</reference>
<evidence type="ECO:0000259" key="9">
    <source>
        <dbReference type="PROSITE" id="PS50235"/>
    </source>
</evidence>
<dbReference type="EMBL" id="CAUYUJ010010224">
    <property type="protein sequence ID" value="CAK0828817.1"/>
    <property type="molecule type" value="Genomic_DNA"/>
</dbReference>
<dbReference type="PROSITE" id="PS00973">
    <property type="entry name" value="USP_2"/>
    <property type="match status" value="1"/>
</dbReference>
<dbReference type="InterPro" id="IPR001394">
    <property type="entry name" value="Peptidase_C19_UCH"/>
</dbReference>
<comment type="similarity">
    <text evidence="2">Belongs to the peptidase C19 family.</text>
</comment>
<evidence type="ECO:0000256" key="8">
    <source>
        <dbReference type="SAM" id="MobiDB-lite"/>
    </source>
</evidence>
<evidence type="ECO:0000313" key="10">
    <source>
        <dbReference type="EMBL" id="CAK0828817.1"/>
    </source>
</evidence>